<dbReference type="PRINTS" id="PR00368">
    <property type="entry name" value="FADPNR"/>
</dbReference>
<accession>A0A7I9VDN8</accession>
<dbReference type="InterPro" id="IPR036188">
    <property type="entry name" value="FAD/NAD-bd_sf"/>
</dbReference>
<dbReference type="PANTHER" id="PTHR43539:SF78">
    <property type="entry name" value="FLAVIN-CONTAINING MONOOXYGENASE"/>
    <property type="match status" value="1"/>
</dbReference>
<dbReference type="GO" id="GO:0004497">
    <property type="term" value="F:monooxygenase activity"/>
    <property type="evidence" value="ECO:0007669"/>
    <property type="project" value="TreeGrafter"/>
</dbReference>
<dbReference type="GO" id="GO:0050660">
    <property type="term" value="F:flavin adenine dinucleotide binding"/>
    <property type="evidence" value="ECO:0007669"/>
    <property type="project" value="TreeGrafter"/>
</dbReference>
<sequence>MPHRRVIVIGAGQAGLSAAHFLARSGLVAGVDFEVFDANPTPGGAWSHRWDALTFGLVNGLHDLPGSSLGPADPHESAREVVKRYYGRYEDEQGLAVERPWRVRSVTPSAESSARFEVTVEHPDGRTRVFRAGAVISGTGTWDHPYVPWYPGAFGGRQLTTRDFTEPEDFVGKRVLVVGGGISAVQFLQLLDDAGVSTVWSTRTPPRWHDGPFDPMWGLDVENRVAARTRAGLRPLSVVAATGLRLTPELRGAVDRGLLVSRGPIEALTDDGVDFADGSHESVDVILWATGFRAALSHLAPLGIRDRAGGVLMADDDVSVVVAPGLFLVGYGRSASTLGATRAGRRAARAAIAATEDAMSATG</sequence>
<dbReference type="PANTHER" id="PTHR43539">
    <property type="entry name" value="FLAVIN-BINDING MONOOXYGENASE-LIKE PROTEIN (AFU_ORTHOLOGUE AFUA_4G09220)"/>
    <property type="match status" value="1"/>
</dbReference>
<evidence type="ECO:0000256" key="1">
    <source>
        <dbReference type="ARBA" id="ARBA00023002"/>
    </source>
</evidence>
<dbReference type="Proteomes" id="UP000444960">
    <property type="component" value="Unassembled WGS sequence"/>
</dbReference>
<dbReference type="InterPro" id="IPR050982">
    <property type="entry name" value="Auxin_biosynth/cation_transpt"/>
</dbReference>
<proteinExistence type="predicted"/>
<dbReference type="PRINTS" id="PR00469">
    <property type="entry name" value="PNDRDTASEII"/>
</dbReference>
<keyword evidence="1" id="KW-0560">Oxidoreductase</keyword>
<keyword evidence="3" id="KW-1185">Reference proteome</keyword>
<reference evidence="3" key="1">
    <citation type="submission" date="2019-06" db="EMBL/GenBank/DDBJ databases">
        <title>Gordonia isolated from sludge of a wastewater treatment plant.</title>
        <authorList>
            <person name="Tamura T."/>
            <person name="Aoyama K."/>
            <person name="Kang Y."/>
            <person name="Saito S."/>
            <person name="Akiyama N."/>
            <person name="Yazawa K."/>
            <person name="Gonoi T."/>
            <person name="Mikami Y."/>
        </authorList>
    </citation>
    <scope>NUCLEOTIDE SEQUENCE [LARGE SCALE GENOMIC DNA]</scope>
    <source>
        <strain evidence="3">NBRC 107696</strain>
    </source>
</reference>
<comment type="caution">
    <text evidence="2">The sequence shown here is derived from an EMBL/GenBank/DDBJ whole genome shotgun (WGS) entry which is preliminary data.</text>
</comment>
<dbReference type="Gene3D" id="3.50.50.60">
    <property type="entry name" value="FAD/NAD(P)-binding domain"/>
    <property type="match status" value="1"/>
</dbReference>
<dbReference type="SUPFAM" id="SSF51905">
    <property type="entry name" value="FAD/NAD(P)-binding domain"/>
    <property type="match status" value="1"/>
</dbReference>
<gene>
    <name evidence="2" type="ORF">nbrc107696_39140</name>
</gene>
<protein>
    <submittedName>
        <fullName evidence="2">Oxidoreductase</fullName>
    </submittedName>
</protein>
<dbReference type="Pfam" id="PF13738">
    <property type="entry name" value="Pyr_redox_3"/>
    <property type="match status" value="1"/>
</dbReference>
<evidence type="ECO:0000313" key="2">
    <source>
        <dbReference type="EMBL" id="GEE03468.1"/>
    </source>
</evidence>
<evidence type="ECO:0000313" key="3">
    <source>
        <dbReference type="Proteomes" id="UP000444960"/>
    </source>
</evidence>
<name>A0A7I9VDN8_9ACTN</name>
<dbReference type="AlphaFoldDB" id="A0A7I9VDN8"/>
<dbReference type="EMBL" id="BJOV01000005">
    <property type="protein sequence ID" value="GEE03468.1"/>
    <property type="molecule type" value="Genomic_DNA"/>
</dbReference>
<organism evidence="2 3">
    <name type="scientific">Gordonia spumicola</name>
    <dbReference type="NCBI Taxonomy" id="589161"/>
    <lineage>
        <taxon>Bacteria</taxon>
        <taxon>Bacillati</taxon>
        <taxon>Actinomycetota</taxon>
        <taxon>Actinomycetes</taxon>
        <taxon>Mycobacteriales</taxon>
        <taxon>Gordoniaceae</taxon>
        <taxon>Gordonia</taxon>
    </lineage>
</organism>